<dbReference type="EMBL" id="JBANRG010000005">
    <property type="protein sequence ID" value="KAK7466355.1"/>
    <property type="molecule type" value="Genomic_DNA"/>
</dbReference>
<dbReference type="PANTHER" id="PTHR10622">
    <property type="entry name" value="HET DOMAIN-CONTAINING PROTEIN"/>
    <property type="match status" value="1"/>
</dbReference>
<gene>
    <name evidence="3" type="ORF">VKT23_005083</name>
</gene>
<dbReference type="Pfam" id="PF26640">
    <property type="entry name" value="DUF8212"/>
    <property type="match status" value="1"/>
</dbReference>
<evidence type="ECO:0000313" key="4">
    <source>
        <dbReference type="Proteomes" id="UP001498398"/>
    </source>
</evidence>
<dbReference type="Proteomes" id="UP001498398">
    <property type="component" value="Unassembled WGS sequence"/>
</dbReference>
<name>A0ABR1JT16_9AGAR</name>
<dbReference type="InterPro" id="IPR010730">
    <property type="entry name" value="HET"/>
</dbReference>
<feature type="domain" description="DUF8212" evidence="2">
    <location>
        <begin position="233"/>
        <end position="354"/>
    </location>
</feature>
<reference evidence="3 4" key="1">
    <citation type="submission" date="2024-01" db="EMBL/GenBank/DDBJ databases">
        <title>A draft genome for the cacao thread blight pathogen Marasmiellus scandens.</title>
        <authorList>
            <person name="Baruah I.K."/>
            <person name="Leung J."/>
            <person name="Bukari Y."/>
            <person name="Amoako-Attah I."/>
            <person name="Meinhardt L.W."/>
            <person name="Bailey B.A."/>
            <person name="Cohen S.P."/>
        </authorList>
    </citation>
    <scope>NUCLEOTIDE SEQUENCE [LARGE SCALE GENOMIC DNA]</scope>
    <source>
        <strain evidence="3 4">GH-19</strain>
    </source>
</reference>
<evidence type="ECO:0000259" key="2">
    <source>
        <dbReference type="Pfam" id="PF26640"/>
    </source>
</evidence>
<comment type="caution">
    <text evidence="3">The sequence shown here is derived from an EMBL/GenBank/DDBJ whole genome shotgun (WGS) entry which is preliminary data.</text>
</comment>
<organism evidence="3 4">
    <name type="scientific">Marasmiellus scandens</name>
    <dbReference type="NCBI Taxonomy" id="2682957"/>
    <lineage>
        <taxon>Eukaryota</taxon>
        <taxon>Fungi</taxon>
        <taxon>Dikarya</taxon>
        <taxon>Basidiomycota</taxon>
        <taxon>Agaricomycotina</taxon>
        <taxon>Agaricomycetes</taxon>
        <taxon>Agaricomycetidae</taxon>
        <taxon>Agaricales</taxon>
        <taxon>Marasmiineae</taxon>
        <taxon>Omphalotaceae</taxon>
        <taxon>Marasmiellus</taxon>
    </lineage>
</organism>
<proteinExistence type="predicted"/>
<sequence length="820" mass="93513">MYLLDTTTLQLVSFAVKDRIPPYAILSHTWSDDEINFQDLQKHPNSIKELKGYSKIEQSCALARKYHFKYIWIDTCCINKKSSAELSEAINSMFQYYLNSRVCYAFLSDVDPDEDPRSEFSTFQRSRWFRRGWTLQELIAPGTVIFFGRKGSDWIEIGTKASLQDLVSVITRIPSSVLSQNRSTSKALAGCSVAQKMSWAAKRETTRAEDLAYCLMGLFGVHMPPLYGEGGPRAFMRLQEQIIRYIDDHTVFAWRSNVVSDGTSEVRGLFASSPSEFLDSGNIVPYTKPGEMSTRILSRYTITNLGLHMRVPLLPVSSSSLVTYDPHTQQQRLLIPKEKHQDIFLAVLNCRREGRDRPLALYLRRENEQQFVRVLPDRLMLGRDSKSQMHVIYVKERNSLELASDLHNLKLNSSWKQRYKFEFRLPDTAILDYYPKSLLGYQFDGGAAVILYPGLHGDFGIMKLRDSIRGRTFLVVFGFNFSAPYDNQNVWSDIIINSEFETLNEVYQSYRYEGRRSTIRSQPLDRVVKPLTNDCDVTVFVHTPPDANKRLIEVAYAPTSKKIRRVHSLTPSTYGFAVQIHFHDWTPSTSTPHLLLPKDLWVEDGKGWQKRNVIRFTEVKDTGLIVFRSKDSSLPFVVVLGVNRHRVWTDIITPFGSSPLEDAQAAWSSSLTHWLQQRSLSSTKTMSGMSVSIPQAGCDVRVRFTENQELNDLITHYVDIYIEGHPNPTSSSGRKSCPGIFSSPYPSFAQYSARPLPTFHKSGELGTNSTSITVTQAQSKPTQAIPYPKAHISHKAFNQNILTTAPNLATYLRYLRLCLR</sequence>
<evidence type="ECO:0000259" key="1">
    <source>
        <dbReference type="Pfam" id="PF06985"/>
    </source>
</evidence>
<evidence type="ECO:0008006" key="5">
    <source>
        <dbReference type="Google" id="ProtNLM"/>
    </source>
</evidence>
<dbReference type="Pfam" id="PF06985">
    <property type="entry name" value="HET"/>
    <property type="match status" value="1"/>
</dbReference>
<feature type="domain" description="Heterokaryon incompatibility" evidence="1">
    <location>
        <begin position="23"/>
        <end position="115"/>
    </location>
</feature>
<evidence type="ECO:0000313" key="3">
    <source>
        <dbReference type="EMBL" id="KAK7466355.1"/>
    </source>
</evidence>
<protein>
    <recommendedName>
        <fullName evidence="5">HET-domain-containing protein</fullName>
    </recommendedName>
</protein>
<dbReference type="PANTHER" id="PTHR10622:SF10">
    <property type="entry name" value="HET DOMAIN-CONTAINING PROTEIN"/>
    <property type="match status" value="1"/>
</dbReference>
<accession>A0ABR1JT16</accession>
<dbReference type="InterPro" id="IPR058525">
    <property type="entry name" value="DUF8212"/>
</dbReference>
<keyword evidence="4" id="KW-1185">Reference proteome</keyword>